<evidence type="ECO:0008006" key="4">
    <source>
        <dbReference type="Google" id="ProtNLM"/>
    </source>
</evidence>
<keyword evidence="3" id="KW-1185">Reference proteome</keyword>
<proteinExistence type="predicted"/>
<evidence type="ECO:0000313" key="2">
    <source>
        <dbReference type="EMBL" id="BAM41640.1"/>
    </source>
</evidence>
<dbReference type="EMBL" id="AP011949">
    <property type="protein sequence ID" value="BAM41640.1"/>
    <property type="molecule type" value="Genomic_DNA"/>
</dbReference>
<dbReference type="AlphaFoldDB" id="J4D9W5"/>
<dbReference type="KEGG" id="tot:TOT_040000021"/>
<organism evidence="2 3">
    <name type="scientific">Theileria orientalis strain Shintoku</name>
    <dbReference type="NCBI Taxonomy" id="869250"/>
    <lineage>
        <taxon>Eukaryota</taxon>
        <taxon>Sar</taxon>
        <taxon>Alveolata</taxon>
        <taxon>Apicomplexa</taxon>
        <taxon>Aconoidasida</taxon>
        <taxon>Piroplasmida</taxon>
        <taxon>Theileriidae</taxon>
        <taxon>Theileria</taxon>
    </lineage>
</organism>
<dbReference type="InterPro" id="IPR007480">
    <property type="entry name" value="DUF529"/>
</dbReference>
<dbReference type="RefSeq" id="XP_009691941.1">
    <property type="nucleotide sequence ID" value="XM_009693646.1"/>
</dbReference>
<dbReference type="VEuPathDB" id="PiroplasmaDB:TOT_040000021"/>
<name>J4D9W5_THEOR</name>
<dbReference type="Proteomes" id="UP000003786">
    <property type="component" value="Chromosome 4"/>
</dbReference>
<dbReference type="GeneID" id="20716126"/>
<dbReference type="OrthoDB" id="10413700at2759"/>
<reference evidence="2 3" key="1">
    <citation type="journal article" date="2012" name="MBio">
        <title>Comparative genome analysis of three eukaryotic parasites with differing abilities to transform leukocytes reveals key mediators of Theileria-induced leukocyte transformation.</title>
        <authorList>
            <person name="Hayashida K."/>
            <person name="Hara Y."/>
            <person name="Abe T."/>
            <person name="Yamasaki C."/>
            <person name="Toyoda A."/>
            <person name="Kosuge T."/>
            <person name="Suzuki Y."/>
            <person name="Sato Y."/>
            <person name="Kawashima S."/>
            <person name="Katayama T."/>
            <person name="Wakaguri H."/>
            <person name="Inoue N."/>
            <person name="Homma K."/>
            <person name="Tada-Umezaki M."/>
            <person name="Yagi Y."/>
            <person name="Fujii Y."/>
            <person name="Habara T."/>
            <person name="Kanehisa M."/>
            <person name="Watanabe H."/>
            <person name="Ito K."/>
            <person name="Gojobori T."/>
            <person name="Sugawara H."/>
            <person name="Imanishi T."/>
            <person name="Weir W."/>
            <person name="Gardner M."/>
            <person name="Pain A."/>
            <person name="Shiels B."/>
            <person name="Hattori M."/>
            <person name="Nene V."/>
            <person name="Sugimoto C."/>
        </authorList>
    </citation>
    <scope>NUCLEOTIDE SEQUENCE [LARGE SCALE GENOMIC DNA]</scope>
    <source>
        <strain evidence="2 3">Shintoku</strain>
    </source>
</reference>
<evidence type="ECO:0000313" key="3">
    <source>
        <dbReference type="Proteomes" id="UP000003786"/>
    </source>
</evidence>
<evidence type="ECO:0000256" key="1">
    <source>
        <dbReference type="SAM" id="SignalP"/>
    </source>
</evidence>
<sequence>MKVRSQYCTILTLALLCHFSTVTCPDIYKKSFDFCHDRGTDVFLLCGEKSYSPPRNTRYKPEGHFITLNIWDTFNSRAVKFIRDDRKNADNFIARYPYLFYRIKSGDRVLWRSKGNKYVHKLKVIYTENGKYRIKVVFVEFNRRSGQFTPPGHPIVNINIKHCRSTDVFKYNNRGHVHIFTARRPYLFNTVFNGNNVIWAPRTYEYPDIVFVKFRTYGNNLLRVYFPREAATYLDLSRHRHRRPLGYESFDGGEDTVQKHRDDAYKLLQDIKIITEGSSQQNDVTKFDVYKVGNTDDFYLFKFKDGVQCTEVKYVHKMTNPRSAQILTEERTVWKHGLFDNATYPRAIYSHGVFKFMFLEFNENYFIFYRKSASGKEWKHVLLQNVSTLDISRVKIITYSRHYRDLTELPPDRYLLYNLGFAYQFVFKDDARCEQIKLNDEFLYIHDRSREYPLFIYLLFNKSCEVVYRDTAHYVYA</sequence>
<feature type="chain" id="PRO_5003778043" description="SfiI-subtelomeric related protein family member" evidence="1">
    <location>
        <begin position="25"/>
        <end position="477"/>
    </location>
</feature>
<accession>J4D9W5</accession>
<dbReference type="Pfam" id="PF04385">
    <property type="entry name" value="FAINT"/>
    <property type="match status" value="2"/>
</dbReference>
<feature type="signal peptide" evidence="1">
    <location>
        <begin position="1"/>
        <end position="24"/>
    </location>
</feature>
<gene>
    <name evidence="2" type="ORF">TOT_040000021</name>
</gene>
<protein>
    <recommendedName>
        <fullName evidence="4">SfiI-subtelomeric related protein family member</fullName>
    </recommendedName>
</protein>
<keyword evidence="1" id="KW-0732">Signal</keyword>